<sequence length="114" mass="12585">MRAGPASEMRALWEYRRMGLPLRVLAVRDDWRRVEDPDGVVGWMHKRLLTGRRTAIVIGTGAQALRSAPAADAPVAWRAEPGVVGRLSDCANGWCMLDVEGRSGWISVDSIWGD</sequence>
<accession>A0A6M4B2A2</accession>
<dbReference type="InterPro" id="IPR010466">
    <property type="entry name" value="DUF1058"/>
</dbReference>
<dbReference type="Pfam" id="PF06347">
    <property type="entry name" value="SH3_4"/>
    <property type="match status" value="2"/>
</dbReference>
<dbReference type="Proteomes" id="UP000503018">
    <property type="component" value="Chromosome"/>
</dbReference>
<reference evidence="1 2" key="1">
    <citation type="submission" date="2020-01" db="EMBL/GenBank/DDBJ databases">
        <title>Sphingomonas sp. strain CSW-10.</title>
        <authorList>
            <person name="Chen W.-M."/>
        </authorList>
    </citation>
    <scope>NUCLEOTIDE SEQUENCE [LARGE SCALE GENOMIC DNA]</scope>
    <source>
        <strain evidence="1 2">CSW-10</strain>
    </source>
</reference>
<name>A0A6M4B2A2_9SPHN</name>
<dbReference type="AlphaFoldDB" id="A0A6M4B2A2"/>
<dbReference type="Gene3D" id="2.30.30.40">
    <property type="entry name" value="SH3 Domains"/>
    <property type="match status" value="1"/>
</dbReference>
<keyword evidence="2" id="KW-1185">Reference proteome</keyword>
<protein>
    <recommendedName>
        <fullName evidence="3">SH3 domain-containing protein</fullName>
    </recommendedName>
</protein>
<evidence type="ECO:0000313" key="2">
    <source>
        <dbReference type="Proteomes" id="UP000503018"/>
    </source>
</evidence>
<proteinExistence type="predicted"/>
<dbReference type="EMBL" id="CP053015">
    <property type="protein sequence ID" value="QJQ33541.1"/>
    <property type="molecule type" value="Genomic_DNA"/>
</dbReference>
<evidence type="ECO:0008006" key="3">
    <source>
        <dbReference type="Google" id="ProtNLM"/>
    </source>
</evidence>
<gene>
    <name evidence="1" type="ORF">GV829_03230</name>
</gene>
<dbReference type="KEGG" id="slan:GV829_03230"/>
<organism evidence="1 2">
    <name type="scientific">Sphingomonas lacunae</name>
    <dbReference type="NCBI Taxonomy" id="2698828"/>
    <lineage>
        <taxon>Bacteria</taxon>
        <taxon>Pseudomonadati</taxon>
        <taxon>Pseudomonadota</taxon>
        <taxon>Alphaproteobacteria</taxon>
        <taxon>Sphingomonadales</taxon>
        <taxon>Sphingomonadaceae</taxon>
        <taxon>Sphingomonas</taxon>
    </lineage>
</organism>
<evidence type="ECO:0000313" key="1">
    <source>
        <dbReference type="EMBL" id="QJQ33541.1"/>
    </source>
</evidence>